<dbReference type="Pfam" id="PF20419">
    <property type="entry name" value="DUF6701"/>
    <property type="match status" value="1"/>
</dbReference>
<proteinExistence type="predicted"/>
<keyword evidence="1" id="KW-0732">Signal</keyword>
<evidence type="ECO:0000313" key="4">
    <source>
        <dbReference type="Proteomes" id="UP000095059"/>
    </source>
</evidence>
<dbReference type="Proteomes" id="UP000095059">
    <property type="component" value="Unassembled WGS sequence"/>
</dbReference>
<feature type="chain" id="PRO_5046757942" description="DUF6701 domain-containing protein" evidence="1">
    <location>
        <begin position="23"/>
        <end position="1430"/>
    </location>
</feature>
<keyword evidence="4" id="KW-1185">Reference proteome</keyword>
<organism evidence="3 4">
    <name type="scientific">Aliivibrio logei 5S-186</name>
    <dbReference type="NCBI Taxonomy" id="626086"/>
    <lineage>
        <taxon>Bacteria</taxon>
        <taxon>Pseudomonadati</taxon>
        <taxon>Pseudomonadota</taxon>
        <taxon>Gammaproteobacteria</taxon>
        <taxon>Vibrionales</taxon>
        <taxon>Vibrionaceae</taxon>
        <taxon>Aliivibrio</taxon>
    </lineage>
</organism>
<dbReference type="RefSeq" id="WP_017022374.1">
    <property type="nucleotide sequence ID" value="NZ_AJYJ02000002.1"/>
</dbReference>
<evidence type="ECO:0000259" key="2">
    <source>
        <dbReference type="Pfam" id="PF20419"/>
    </source>
</evidence>
<reference evidence="3 4" key="1">
    <citation type="journal article" date="2012" name="Science">
        <title>Ecological populations of bacteria act as socially cohesive units of antibiotic production and resistance.</title>
        <authorList>
            <person name="Cordero O.X."/>
            <person name="Wildschutte H."/>
            <person name="Kirkup B."/>
            <person name="Proehl S."/>
            <person name="Ngo L."/>
            <person name="Hussain F."/>
            <person name="Le Roux F."/>
            <person name="Mincer T."/>
            <person name="Polz M.F."/>
        </authorList>
    </citation>
    <scope>NUCLEOTIDE SEQUENCE [LARGE SCALE GENOMIC DNA]</scope>
    <source>
        <strain evidence="3 4">5S-186</strain>
    </source>
</reference>
<evidence type="ECO:0000313" key="3">
    <source>
        <dbReference type="EMBL" id="OEF22906.1"/>
    </source>
</evidence>
<protein>
    <recommendedName>
        <fullName evidence="2">DUF6701 domain-containing protein</fullName>
    </recommendedName>
</protein>
<accession>A0ABX3B2E9</accession>
<evidence type="ECO:0000256" key="1">
    <source>
        <dbReference type="SAM" id="SignalP"/>
    </source>
</evidence>
<name>A0ABX3B2E9_ALILO</name>
<feature type="domain" description="DUF6701" evidence="2">
    <location>
        <begin position="824"/>
        <end position="1422"/>
    </location>
</feature>
<gene>
    <name evidence="3" type="ORF">A1Q5_00595</name>
</gene>
<sequence>MKTSMKYLFFVVSIFIANTAWADSYISCNVSSEHDFSVKFTINDNGDDLYVKNARHRHVERLWSAEHQGSIIYDHLIKEDETYYLALDYEYSGNTEAPSIVTYYKSRDNINWYEFEKKEVNFHAKLGLNMKIFAEEDEDIISLSCSNSSFNPIPDINYNPQFEFGRLSPSECPIDDNGNVNCTLTFKNEYDPNKPLPLVFVMPTIDLENSEKSSSITELPSSLKVTDVTHENVKITQVIAPNNKKSKRVTFKPAPMTEIDYFVIEPGVLELTNGSKIVANSLFTSTTISQGDSEGNTGDVINFTQYGLSSNFTELPGVLVEPQTENNSMAWVTGYAGDVGVDQFRLALERSEVRNHNVISNNEKVAFVAGEGAGFVNGKKFWLGQAETKNTIKGETDKIVNPVIKGCTSAYTDISEGNFDSPPILVATKNSRNGGNGGWLRRCDLQKDKVSFIVEEDMDKDSERAHAAEKAGFFMFEEPRVSPVCDLFPSPVQTWKGNRLSSLSLLKRAKITGTPLVSGRRLVGFLDNSINDDNNKIACDGSECFSEQGLMVDKLTLESFRPPTQEFEQEIVGKDENKTYGSNEIMGSLTIDKKGKAIFETGTYWIDSINVIGELIIPPGENVTIHTKGFSLSNSAFFGIQDNAQLLVIVHDLPYSYGNIFSWVNLANHSNFKGLLYSEKEVLINNHAVLTGAVTASVVTVYHDAQIVGSNQCFDPPKNYTLKVTPQIDYSLICERIPVTFTVEDDNGPVSGFNKPFSAVINAKDNGAACWSTFENKSVAADCSITGSTFVNGKKILYLGSSDLDVFDVTASSDGLNETTKEHFEFVPFKFNVNTVKVIANKPQSFDVSVLACNDGSPDVVQDYSGNKELDVSPYILDVPNSYEGIRTDLELAGKINPNQIGLTFNQGIATTDLTYSEAGAINFTLSDPSFTCPVGFDCNDYPVDSGLLLSAVVNIESRPWKLVVCSDKAIDGDSSGGSAFIAAGERFSVKVKPVRFGTATDLCQLPVTQNFFKSSAPFSSISPSYELSTPTAGVKGTLAPLAPINNDVYVDVGRDSYYEFNNMTYSEVGSLLFKSEALSPIFYDGIQGGIEFGELSIGRFYPAYFTITDTLWDYPKRQGSSEGTYAYMDQPFEDVTFEVTAYSAHGSTATNYGLFDTNLKASFELTGDYHERLNIAPSDLDNTHWSNATWETPNLSNSVIWSRKSASMLASNVTTTADGPFNEGVNSITTALSLAISGTDPVFFDKNQTVVDQKLLSQPDVRYGRMVLDSVGAAVGQSVMIPLRVEYWNGTGFVISDSDNATTFNGANYCKQTIWPEPSSSSNSALSGSNLSGIDSGIDRRNLKAIADTNNATLREQVRFWLRLASISPQVGKANVDCSEEPSSSQPWLQYNWRGKGDEDPSTVVTFGIYRGNDRIIFRGESNIIGTSN</sequence>
<dbReference type="InterPro" id="IPR046524">
    <property type="entry name" value="DUF6701"/>
</dbReference>
<feature type="signal peptide" evidence="1">
    <location>
        <begin position="1"/>
        <end position="22"/>
    </location>
</feature>
<dbReference type="EMBL" id="AJYJ02000002">
    <property type="protein sequence ID" value="OEF22906.1"/>
    <property type="molecule type" value="Genomic_DNA"/>
</dbReference>
<comment type="caution">
    <text evidence="3">The sequence shown here is derived from an EMBL/GenBank/DDBJ whole genome shotgun (WGS) entry which is preliminary data.</text>
</comment>